<organism evidence="2 3">
    <name type="scientific">Labrus bergylta</name>
    <name type="common">ballan wrasse</name>
    <dbReference type="NCBI Taxonomy" id="56723"/>
    <lineage>
        <taxon>Eukaryota</taxon>
        <taxon>Metazoa</taxon>
        <taxon>Chordata</taxon>
        <taxon>Craniata</taxon>
        <taxon>Vertebrata</taxon>
        <taxon>Euteleostomi</taxon>
        <taxon>Actinopterygii</taxon>
        <taxon>Neopterygii</taxon>
        <taxon>Teleostei</taxon>
        <taxon>Neoteleostei</taxon>
        <taxon>Acanthomorphata</taxon>
        <taxon>Eupercaria</taxon>
        <taxon>Labriformes</taxon>
        <taxon>Labridae</taxon>
        <taxon>Labrus</taxon>
    </lineage>
</organism>
<accession>A0A3Q3G0N4</accession>
<protein>
    <recommendedName>
        <fullName evidence="1">Ig-like domain-containing protein</fullName>
    </recommendedName>
</protein>
<evidence type="ECO:0000313" key="2">
    <source>
        <dbReference type="Ensembl" id="ENSLBEP00000024643.1"/>
    </source>
</evidence>
<evidence type="ECO:0000313" key="3">
    <source>
        <dbReference type="Proteomes" id="UP000261660"/>
    </source>
</evidence>
<dbReference type="GeneTree" id="ENSGT01010000222294"/>
<dbReference type="InterPro" id="IPR013106">
    <property type="entry name" value="Ig_V-set"/>
</dbReference>
<dbReference type="PROSITE" id="PS50835">
    <property type="entry name" value="IG_LIKE"/>
    <property type="match status" value="2"/>
</dbReference>
<dbReference type="SMART" id="SM00408">
    <property type="entry name" value="IGc2"/>
    <property type="match status" value="2"/>
</dbReference>
<evidence type="ECO:0000259" key="1">
    <source>
        <dbReference type="PROSITE" id="PS50835"/>
    </source>
</evidence>
<dbReference type="Gene3D" id="2.60.40.10">
    <property type="entry name" value="Immunoglobulins"/>
    <property type="match status" value="3"/>
</dbReference>
<proteinExistence type="predicted"/>
<dbReference type="SMART" id="SM00409">
    <property type="entry name" value="IG"/>
    <property type="match status" value="3"/>
</dbReference>
<dbReference type="Pfam" id="PF07686">
    <property type="entry name" value="V-set"/>
    <property type="match status" value="1"/>
</dbReference>
<dbReference type="InterPro" id="IPR003599">
    <property type="entry name" value="Ig_sub"/>
</dbReference>
<dbReference type="InterPro" id="IPR036179">
    <property type="entry name" value="Ig-like_dom_sf"/>
</dbReference>
<name>A0A3Q3G0N4_9LABR</name>
<dbReference type="InterPro" id="IPR007110">
    <property type="entry name" value="Ig-like_dom"/>
</dbReference>
<dbReference type="PANTHER" id="PTHR46013:SF4">
    <property type="entry name" value="B-CELL RECEPTOR CD22-RELATED"/>
    <property type="match status" value="1"/>
</dbReference>
<dbReference type="CDD" id="cd00096">
    <property type="entry name" value="Ig"/>
    <property type="match status" value="1"/>
</dbReference>
<dbReference type="Ensembl" id="ENSLBET00000025907.1">
    <property type="protein sequence ID" value="ENSLBEP00000024643.1"/>
    <property type="gene ID" value="ENSLBEG00000018811.1"/>
</dbReference>
<dbReference type="AlphaFoldDB" id="A0A3Q3G0N4"/>
<feature type="domain" description="Ig-like" evidence="1">
    <location>
        <begin position="216"/>
        <end position="294"/>
    </location>
</feature>
<feature type="domain" description="Ig-like" evidence="1">
    <location>
        <begin position="133"/>
        <end position="210"/>
    </location>
</feature>
<dbReference type="Proteomes" id="UP000261660">
    <property type="component" value="Unplaced"/>
</dbReference>
<dbReference type="InterPro" id="IPR003598">
    <property type="entry name" value="Ig_sub2"/>
</dbReference>
<reference evidence="2" key="2">
    <citation type="submission" date="2025-09" db="UniProtKB">
        <authorList>
            <consortium name="Ensembl"/>
        </authorList>
    </citation>
    <scope>IDENTIFICATION</scope>
</reference>
<dbReference type="SUPFAM" id="SSF48726">
    <property type="entry name" value="Immunoglobulin"/>
    <property type="match status" value="3"/>
</dbReference>
<dbReference type="Pfam" id="PF13895">
    <property type="entry name" value="Ig_2"/>
    <property type="match status" value="1"/>
</dbReference>
<dbReference type="PANTHER" id="PTHR46013">
    <property type="entry name" value="VASCULAR CELL ADHESION MOLECULE 1"/>
    <property type="match status" value="1"/>
</dbReference>
<sequence length="307" mass="33929">IIYLCVFLKATPASVSDSWRVTYSSLQICAYKGSTVEMNCTFTYPERTKGEVNSLQKTFWLRKDGFYYKDVETVSEYSGRVKNICDENKCTLRITNLRETDSTVYRFGFITNKDSYHGRPGVTLSVTDAPKLPSVSVSPSAEIVEGSSVTLTCSSDANPAPEYTWFKKNNNQPLSREAQLVFNSIKSSDSGEFSCKAENDLGNLSAETVDDAPKLPSVSVSPSAEIVEGSSVTLTCSSDANPAANYTWFKEDEDSPTASGQIFTISNFSADHSGRYYCEAQNTRGRHNSTVHLTVLSEDTEEQEHML</sequence>
<keyword evidence="3" id="KW-1185">Reference proteome</keyword>
<dbReference type="InterPro" id="IPR013783">
    <property type="entry name" value="Ig-like_fold"/>
</dbReference>
<reference evidence="2" key="1">
    <citation type="submission" date="2025-08" db="UniProtKB">
        <authorList>
            <consortium name="Ensembl"/>
        </authorList>
    </citation>
    <scope>IDENTIFICATION</scope>
</reference>
<dbReference type="Pfam" id="PF13927">
    <property type="entry name" value="Ig_3"/>
    <property type="match status" value="1"/>
</dbReference>